<sequence length="553" mass="62885">MSSRNRRDVVTLFDVYCEVGGSQNGVVILQKYPEDFNHEPTLKSIAQFTFPCGFYDDEEAVQLFSFVLTDERSQYTYAYCRYTPRSNTCLCILSGLPWANTFYAILNHFSAVMNNKSAEELESLLVHAYHTPIPGPGETLMIESSLGVNKLEVLVPDCSRLPTLRENKYLLEFYNALNEKQMIALYASLLKERRILFTGSRLGQLTSCVFAAAMLLYPMHWQSLFIPILPSDLIDMLMAPMPYLIGIPKKTFLSAKNLDLGEVVTVDLDQHTFQSPHNDMNELPSEVVQVLRNQFRSSADMFVSDGLARSFLRANTFLFGNYRAGFRFSPSCTWDSEKFVRNQRPCLQLFLKSLIGQDGVQYLERFFEERIAAFNAGEPINDEFEKEVQLMEKRPLRNSPLVRGNANEMIGALKDKVQSIALKERFSRLNSKDSKKEGSKPHSTFFDVAPMSFDPQQWAIENPEEEPHSSVLDLIDLSDDSAIPCSSLSTPFAPSRSLPMSPDLQSNRKMMENVFNEQRGSSVAYNAVSSFQPNRVSSQTSLEVLRQGWQRFD</sequence>
<dbReference type="EMBL" id="UXUI01007176">
    <property type="protein sequence ID" value="VDD86018.1"/>
    <property type="molecule type" value="Genomic_DNA"/>
</dbReference>
<protein>
    <submittedName>
        <fullName evidence="6">UDENN domain-containing protein</fullName>
    </submittedName>
</protein>
<dbReference type="GO" id="GO:0030136">
    <property type="term" value="C:clathrin-coated vesicle"/>
    <property type="evidence" value="ECO:0007669"/>
    <property type="project" value="UniProtKB-SubCell"/>
</dbReference>
<dbReference type="GO" id="GO:0006897">
    <property type="term" value="P:endocytosis"/>
    <property type="evidence" value="ECO:0007669"/>
    <property type="project" value="TreeGrafter"/>
</dbReference>
<dbReference type="Proteomes" id="UP000274131">
    <property type="component" value="Unassembled WGS sequence"/>
</dbReference>
<dbReference type="OrthoDB" id="206724at2759"/>
<dbReference type="GO" id="GO:0005085">
    <property type="term" value="F:guanyl-nucleotide exchange factor activity"/>
    <property type="evidence" value="ECO:0007669"/>
    <property type="project" value="InterPro"/>
</dbReference>
<comment type="subcellular location">
    <subcellularLocation>
        <location evidence="1">Cytoplasmic vesicle</location>
        <location evidence="1">Clathrin-coated vesicle</location>
    </subcellularLocation>
</comment>
<dbReference type="InterPro" id="IPR043153">
    <property type="entry name" value="DENN_C"/>
</dbReference>
<dbReference type="InterPro" id="IPR005113">
    <property type="entry name" value="uDENN_dom"/>
</dbReference>
<name>A0A0N4UVI1_ENTVE</name>
<dbReference type="SMART" id="SM00800">
    <property type="entry name" value="uDENN"/>
    <property type="match status" value="1"/>
</dbReference>
<dbReference type="PANTHER" id="PTHR13196">
    <property type="entry name" value="DENN DOMAIN-CONTAINING"/>
    <property type="match status" value="1"/>
</dbReference>
<keyword evidence="2" id="KW-0968">Cytoplasmic vesicle</keyword>
<reference evidence="4 5" key="2">
    <citation type="submission" date="2018-10" db="EMBL/GenBank/DDBJ databases">
        <authorList>
            <consortium name="Pathogen Informatics"/>
        </authorList>
    </citation>
    <scope>NUCLEOTIDE SEQUENCE [LARGE SCALE GENOMIC DNA]</scope>
</reference>
<organism evidence="6">
    <name type="scientific">Enterobius vermicularis</name>
    <name type="common">Human pinworm</name>
    <dbReference type="NCBI Taxonomy" id="51028"/>
    <lineage>
        <taxon>Eukaryota</taxon>
        <taxon>Metazoa</taxon>
        <taxon>Ecdysozoa</taxon>
        <taxon>Nematoda</taxon>
        <taxon>Chromadorea</taxon>
        <taxon>Rhabditida</taxon>
        <taxon>Spirurina</taxon>
        <taxon>Oxyuridomorpha</taxon>
        <taxon>Oxyuroidea</taxon>
        <taxon>Oxyuridae</taxon>
        <taxon>Enterobius</taxon>
    </lineage>
</organism>
<dbReference type="WBParaSite" id="EVEC_0000145301-mRNA-1">
    <property type="protein sequence ID" value="EVEC_0000145301-mRNA-1"/>
    <property type="gene ID" value="EVEC_0000145301"/>
</dbReference>
<evidence type="ECO:0000259" key="3">
    <source>
        <dbReference type="PROSITE" id="PS50211"/>
    </source>
</evidence>
<dbReference type="InterPro" id="IPR040032">
    <property type="entry name" value="DENND1A/B/C"/>
</dbReference>
<dbReference type="Pfam" id="PF03456">
    <property type="entry name" value="uDENN"/>
    <property type="match status" value="1"/>
</dbReference>
<gene>
    <name evidence="4" type="ORF">EVEC_LOCUS1161</name>
</gene>
<keyword evidence="5" id="KW-1185">Reference proteome</keyword>
<evidence type="ECO:0000313" key="5">
    <source>
        <dbReference type="Proteomes" id="UP000274131"/>
    </source>
</evidence>
<dbReference type="InterPro" id="IPR005112">
    <property type="entry name" value="dDENN_dom"/>
</dbReference>
<proteinExistence type="predicted"/>
<dbReference type="SMART" id="SM00801">
    <property type="entry name" value="dDENN"/>
    <property type="match status" value="1"/>
</dbReference>
<dbReference type="AlphaFoldDB" id="A0A0N4UVI1"/>
<evidence type="ECO:0000313" key="4">
    <source>
        <dbReference type="EMBL" id="VDD86018.1"/>
    </source>
</evidence>
<dbReference type="GO" id="GO:0005829">
    <property type="term" value="C:cytosol"/>
    <property type="evidence" value="ECO:0007669"/>
    <property type="project" value="TreeGrafter"/>
</dbReference>
<evidence type="ECO:0000256" key="2">
    <source>
        <dbReference type="ARBA" id="ARBA00023329"/>
    </source>
</evidence>
<dbReference type="SMART" id="SM00799">
    <property type="entry name" value="DENN"/>
    <property type="match status" value="1"/>
</dbReference>
<evidence type="ECO:0000256" key="1">
    <source>
        <dbReference type="ARBA" id="ARBA00004132"/>
    </source>
</evidence>
<dbReference type="InterPro" id="IPR001194">
    <property type="entry name" value="cDENN_dom"/>
</dbReference>
<dbReference type="STRING" id="51028.A0A0N4UVI1"/>
<dbReference type="GO" id="GO:1901981">
    <property type="term" value="F:phosphatidylinositol phosphate binding"/>
    <property type="evidence" value="ECO:0007669"/>
    <property type="project" value="TreeGrafter"/>
</dbReference>
<dbReference type="Pfam" id="PF02141">
    <property type="entry name" value="DENN"/>
    <property type="match status" value="1"/>
</dbReference>
<dbReference type="PANTHER" id="PTHR13196:SF14">
    <property type="entry name" value="UDENN DOMAIN-CONTAINING PROTEIN"/>
    <property type="match status" value="1"/>
</dbReference>
<reference evidence="6" key="1">
    <citation type="submission" date="2016-04" db="UniProtKB">
        <authorList>
            <consortium name="WormBaseParasite"/>
        </authorList>
    </citation>
    <scope>IDENTIFICATION</scope>
</reference>
<dbReference type="PROSITE" id="PS50211">
    <property type="entry name" value="DENN"/>
    <property type="match status" value="1"/>
</dbReference>
<dbReference type="InterPro" id="IPR037516">
    <property type="entry name" value="Tripartite_DENN"/>
</dbReference>
<feature type="domain" description="UDENN" evidence="3">
    <location>
        <begin position="9"/>
        <end position="377"/>
    </location>
</feature>
<dbReference type="FunFam" id="3.40.50.11500:FF:000004">
    <property type="entry name" value="DENN domain-containing protein 2C isoform X1"/>
    <property type="match status" value="1"/>
</dbReference>
<accession>A0A0N4UVI1</accession>
<evidence type="ECO:0000313" key="6">
    <source>
        <dbReference type="WBParaSite" id="EVEC_0000145301-mRNA-1"/>
    </source>
</evidence>
<dbReference type="Gene3D" id="3.30.450.200">
    <property type="match status" value="1"/>
</dbReference>
<dbReference type="Gene3D" id="3.40.50.11500">
    <property type="match status" value="1"/>
</dbReference>
<dbReference type="GO" id="GO:0032456">
    <property type="term" value="P:endocytic recycling"/>
    <property type="evidence" value="ECO:0007669"/>
    <property type="project" value="TreeGrafter"/>
</dbReference>